<evidence type="ECO:0000256" key="1">
    <source>
        <dbReference type="ARBA" id="ARBA00009353"/>
    </source>
</evidence>
<dbReference type="Proteomes" id="UP001501195">
    <property type="component" value="Unassembled WGS sequence"/>
</dbReference>
<evidence type="ECO:0000313" key="4">
    <source>
        <dbReference type="EMBL" id="GAA4659065.1"/>
    </source>
</evidence>
<evidence type="ECO:0000259" key="2">
    <source>
        <dbReference type="Pfam" id="PF01370"/>
    </source>
</evidence>
<dbReference type="Gene3D" id="3.40.50.720">
    <property type="entry name" value="NAD(P)-binding Rossmann-like Domain"/>
    <property type="match status" value="1"/>
</dbReference>
<feature type="domain" description="NAD-dependent epimerase/dehydratase" evidence="2">
    <location>
        <begin position="3"/>
        <end position="216"/>
    </location>
</feature>
<proteinExistence type="inferred from homology"/>
<dbReference type="PANTHER" id="PTHR11092">
    <property type="entry name" value="SUGAR NUCLEOTIDE EPIMERASE RELATED"/>
    <property type="match status" value="1"/>
</dbReference>
<reference evidence="5" key="1">
    <citation type="journal article" date="2019" name="Int. J. Syst. Evol. Microbiol.">
        <title>The Global Catalogue of Microorganisms (GCM) 10K type strain sequencing project: providing services to taxonomists for standard genome sequencing and annotation.</title>
        <authorList>
            <consortium name="The Broad Institute Genomics Platform"/>
            <consortium name="The Broad Institute Genome Sequencing Center for Infectious Disease"/>
            <person name="Wu L."/>
            <person name="Ma J."/>
        </authorList>
    </citation>
    <scope>NUCLEOTIDE SEQUENCE [LARGE SCALE GENOMIC DNA]</scope>
    <source>
        <strain evidence="5">JCM 18126</strain>
    </source>
</reference>
<comment type="similarity">
    <text evidence="1">Belongs to the NAD(P)-dependent epimerase/dehydratase family. SDR39U1 subfamily.</text>
</comment>
<accession>A0ABP8VCJ6</accession>
<sequence length="299" mass="30795">MRVVVSGASGLIGRALLPALRDAGHEVVQLVRRAPRAPHEVRWDPAAGELDAASLAGVDAAIHLSGAGVGEHRWTPAYKHVIRASRVDSTRTLARALAALEPAPRVLVSGSAIGAYGERGEEVLTEDSPRGGGFLADVVAEWEAATAPAAAAGVRVVHARTGLVAAHRGGAFGQVLPLLRAGLGGPLGSGRQWWSAISMPDEVAALAFLLEADVSGPVNLTAPVPAHSAVLLRAIAAALHRPAVLPVPALALRAVLGEFAGEVLASQRVVPEVLLRAGFTFTHPDAASIARWLADPAVR</sequence>
<comment type="caution">
    <text evidence="4">The sequence shown here is derived from an EMBL/GenBank/DDBJ whole genome shotgun (WGS) entry which is preliminary data.</text>
</comment>
<dbReference type="InterPro" id="IPR001509">
    <property type="entry name" value="Epimerase_deHydtase"/>
</dbReference>
<dbReference type="Pfam" id="PF08338">
    <property type="entry name" value="DUF1731"/>
    <property type="match status" value="1"/>
</dbReference>
<dbReference type="PANTHER" id="PTHR11092:SF0">
    <property type="entry name" value="EPIMERASE FAMILY PROTEIN SDR39U1"/>
    <property type="match status" value="1"/>
</dbReference>
<dbReference type="InterPro" id="IPR010099">
    <property type="entry name" value="SDR39U1"/>
</dbReference>
<gene>
    <name evidence="4" type="ORF">GCM10023225_32980</name>
</gene>
<dbReference type="InterPro" id="IPR036291">
    <property type="entry name" value="NAD(P)-bd_dom_sf"/>
</dbReference>
<evidence type="ECO:0000313" key="5">
    <source>
        <dbReference type="Proteomes" id="UP001501195"/>
    </source>
</evidence>
<feature type="domain" description="DUF1731" evidence="3">
    <location>
        <begin position="247"/>
        <end position="292"/>
    </location>
</feature>
<dbReference type="RefSeq" id="WP_345713893.1">
    <property type="nucleotide sequence ID" value="NZ_BAABIL010000653.1"/>
</dbReference>
<protein>
    <submittedName>
        <fullName evidence="4">TIGR01777 family oxidoreductase</fullName>
    </submittedName>
</protein>
<dbReference type="SUPFAM" id="SSF51735">
    <property type="entry name" value="NAD(P)-binding Rossmann-fold domains"/>
    <property type="match status" value="1"/>
</dbReference>
<name>A0ABP8VCJ6_9ACTN</name>
<dbReference type="EMBL" id="BAABIL010000653">
    <property type="protein sequence ID" value="GAA4659065.1"/>
    <property type="molecule type" value="Genomic_DNA"/>
</dbReference>
<dbReference type="NCBIfam" id="TIGR01777">
    <property type="entry name" value="yfcH"/>
    <property type="match status" value="1"/>
</dbReference>
<keyword evidence="5" id="KW-1185">Reference proteome</keyword>
<evidence type="ECO:0000259" key="3">
    <source>
        <dbReference type="Pfam" id="PF08338"/>
    </source>
</evidence>
<organism evidence="4 5">
    <name type="scientific">Kineococcus glutinatus</name>
    <dbReference type="NCBI Taxonomy" id="1070872"/>
    <lineage>
        <taxon>Bacteria</taxon>
        <taxon>Bacillati</taxon>
        <taxon>Actinomycetota</taxon>
        <taxon>Actinomycetes</taxon>
        <taxon>Kineosporiales</taxon>
        <taxon>Kineosporiaceae</taxon>
        <taxon>Kineococcus</taxon>
    </lineage>
</organism>
<dbReference type="Pfam" id="PF01370">
    <property type="entry name" value="Epimerase"/>
    <property type="match status" value="1"/>
</dbReference>
<dbReference type="InterPro" id="IPR013549">
    <property type="entry name" value="DUF1731"/>
</dbReference>